<reference evidence="3 4" key="1">
    <citation type="submission" date="2022-11" db="EMBL/GenBank/DDBJ databases">
        <title>Minimal conservation of predation-associated metabolite biosynthetic gene clusters underscores biosynthetic potential of Myxococcota including descriptions for ten novel species: Archangium lansinium sp. nov., Myxococcus landrumus sp. nov., Nannocystis bai.</title>
        <authorList>
            <person name="Ahearne A."/>
            <person name="Stevens C."/>
            <person name="Dowd S."/>
        </authorList>
    </citation>
    <scope>NUCLEOTIDE SEQUENCE [LARGE SCALE GENOMIC DNA]</scope>
    <source>
        <strain evidence="3 4">NCELM</strain>
    </source>
</reference>
<evidence type="ECO:0000313" key="4">
    <source>
        <dbReference type="Proteomes" id="UP001217838"/>
    </source>
</evidence>
<feature type="region of interest" description="Disordered" evidence="1">
    <location>
        <begin position="34"/>
        <end position="58"/>
    </location>
</feature>
<keyword evidence="2" id="KW-0732">Signal</keyword>
<keyword evidence="4" id="KW-1185">Reference proteome</keyword>
<feature type="chain" id="PRO_5045760898" evidence="2">
    <location>
        <begin position="26"/>
        <end position="340"/>
    </location>
</feature>
<dbReference type="PROSITE" id="PS51257">
    <property type="entry name" value="PROKAR_LIPOPROTEIN"/>
    <property type="match status" value="1"/>
</dbReference>
<gene>
    <name evidence="3" type="ORF">POL58_08250</name>
</gene>
<organism evidence="3 4">
    <name type="scientific">Nannocystis radixulma</name>
    <dbReference type="NCBI Taxonomy" id="2995305"/>
    <lineage>
        <taxon>Bacteria</taxon>
        <taxon>Pseudomonadati</taxon>
        <taxon>Myxococcota</taxon>
        <taxon>Polyangia</taxon>
        <taxon>Nannocystales</taxon>
        <taxon>Nannocystaceae</taxon>
        <taxon>Nannocystis</taxon>
    </lineage>
</organism>
<feature type="signal peptide" evidence="2">
    <location>
        <begin position="1"/>
        <end position="25"/>
    </location>
</feature>
<comment type="caution">
    <text evidence="3">The sequence shown here is derived from an EMBL/GenBank/DDBJ whole genome shotgun (WGS) entry which is preliminary data.</text>
</comment>
<protein>
    <submittedName>
        <fullName evidence="3">Uncharacterized protein</fullName>
    </submittedName>
</protein>
<feature type="compositionally biased region" description="Low complexity" evidence="1">
    <location>
        <begin position="39"/>
        <end position="58"/>
    </location>
</feature>
<dbReference type="RefSeq" id="WP_271996027.1">
    <property type="nucleotide sequence ID" value="NZ_JAQNDN010000002.1"/>
</dbReference>
<dbReference type="EMBL" id="JAQNDN010000002">
    <property type="protein sequence ID" value="MDC0667724.1"/>
    <property type="molecule type" value="Genomic_DNA"/>
</dbReference>
<proteinExistence type="predicted"/>
<evidence type="ECO:0000313" key="3">
    <source>
        <dbReference type="EMBL" id="MDC0667724.1"/>
    </source>
</evidence>
<dbReference type="Proteomes" id="UP001217838">
    <property type="component" value="Unassembled WGS sequence"/>
</dbReference>
<evidence type="ECO:0000256" key="1">
    <source>
        <dbReference type="SAM" id="MobiDB-lite"/>
    </source>
</evidence>
<name>A0ABT5B2G9_9BACT</name>
<accession>A0ABT5B2G9</accession>
<evidence type="ECO:0000256" key="2">
    <source>
        <dbReference type="SAM" id="SignalP"/>
    </source>
</evidence>
<sequence length="340" mass="35670">MMSLPRFTYSSIRILLVPLALSACSFPEVLGDGPKAADTDTSSGTGSPGSTTMPTTGDEPPLVCDNPAFACSQTPDCEVLNCGALGSSFDADGCLRQNCEDTPCAADEICYGVSNTKSCPIGPNGCTEDLQTASCFCPSAENCTTAHCIPADEGPPVECPLITDEAECKAECSEWDSGIGFWRLDENDECVLDEVAPRCLWFPGDAWGGTATPGSFYEKATGRAVWFGTDWAEPPHGWGDCGDADAPPACECVSFCSQQQDFAAEVLENDLPCNDVSDCVLADAVCFDDNACGSVGVHKDNVDEWNSAHSNLESSGCCEGADPCGASLACENQRCVALFP</sequence>